<keyword evidence="2" id="KW-1185">Reference proteome</keyword>
<comment type="caution">
    <text evidence="1">The sequence shown here is derived from an EMBL/GenBank/DDBJ whole genome shotgun (WGS) entry which is preliminary data.</text>
</comment>
<dbReference type="EMBL" id="PDNA01000048">
    <property type="protein sequence ID" value="PGH19380.1"/>
    <property type="molecule type" value="Genomic_DNA"/>
</dbReference>
<sequence length="255" mass="30185">MVSILRRHDLPLRRRIWLLFYRYWYRVRSLRTPLTLRRSLGRLRHNHDRPWLALLRLFIPYPTWRFPVPEPASPQELLGNESLMLRRRYDLINLFAIPLWRARDTPLRSLYRMNEAMLSGEYSPVGQETEYFWYQPSWRLASIPDPADPDPIRYAMLACLVEELVTALNWRLSLGMRRNGKHILRKRNGDPYPPYNPVSGPAWTRDVPPIPRESLVGLPPEFVRDGCKLVLQVKGVSEVFAKRNIVTNVGWLYTI</sequence>
<dbReference type="Proteomes" id="UP000224634">
    <property type="component" value="Unassembled WGS sequence"/>
</dbReference>
<evidence type="ECO:0000313" key="2">
    <source>
        <dbReference type="Proteomes" id="UP000224634"/>
    </source>
</evidence>
<accession>A0A2B7YDW6</accession>
<evidence type="ECO:0000313" key="1">
    <source>
        <dbReference type="EMBL" id="PGH19380.1"/>
    </source>
</evidence>
<organism evidence="1 2">
    <name type="scientific">Polytolypa hystricis (strain UAMH7299)</name>
    <dbReference type="NCBI Taxonomy" id="1447883"/>
    <lineage>
        <taxon>Eukaryota</taxon>
        <taxon>Fungi</taxon>
        <taxon>Dikarya</taxon>
        <taxon>Ascomycota</taxon>
        <taxon>Pezizomycotina</taxon>
        <taxon>Eurotiomycetes</taxon>
        <taxon>Eurotiomycetidae</taxon>
        <taxon>Onygenales</taxon>
        <taxon>Onygenales incertae sedis</taxon>
        <taxon>Polytolypa</taxon>
    </lineage>
</organism>
<dbReference type="OrthoDB" id="5422293at2759"/>
<gene>
    <name evidence="1" type="ORF">AJ80_04021</name>
</gene>
<dbReference type="AlphaFoldDB" id="A0A2B7YDW6"/>
<proteinExistence type="predicted"/>
<reference evidence="1 2" key="1">
    <citation type="submission" date="2017-10" db="EMBL/GenBank/DDBJ databases">
        <title>Comparative genomics in systemic dimorphic fungi from Ajellomycetaceae.</title>
        <authorList>
            <person name="Munoz J.F."/>
            <person name="Mcewen J.G."/>
            <person name="Clay O.K."/>
            <person name="Cuomo C.A."/>
        </authorList>
    </citation>
    <scope>NUCLEOTIDE SEQUENCE [LARGE SCALE GENOMIC DNA]</scope>
    <source>
        <strain evidence="1 2">UAMH7299</strain>
    </source>
</reference>
<protein>
    <submittedName>
        <fullName evidence="1">Uncharacterized protein</fullName>
    </submittedName>
</protein>
<name>A0A2B7YDW6_POLH7</name>